<sequence length="87" mass="9889">MDVFVLWSGCYRARNSKVLRVEKVFDLTATGSVRTCVPVLCSPVPVRPKELQPFAVFGCPKSRTCRHIFRTLRALLFELLQASFKSI</sequence>
<evidence type="ECO:0000313" key="2">
    <source>
        <dbReference type="Proteomes" id="UP000499080"/>
    </source>
</evidence>
<dbReference type="Proteomes" id="UP000499080">
    <property type="component" value="Unassembled WGS sequence"/>
</dbReference>
<dbReference type="AlphaFoldDB" id="A0A4Y2FJ05"/>
<keyword evidence="2" id="KW-1185">Reference proteome</keyword>
<name>A0A4Y2FJ05_ARAVE</name>
<dbReference type="EMBL" id="BGPR01000901">
    <property type="protein sequence ID" value="GBM39564.1"/>
    <property type="molecule type" value="Genomic_DNA"/>
</dbReference>
<organism evidence="1 2">
    <name type="scientific">Araneus ventricosus</name>
    <name type="common">Orbweaver spider</name>
    <name type="synonym">Epeira ventricosa</name>
    <dbReference type="NCBI Taxonomy" id="182803"/>
    <lineage>
        <taxon>Eukaryota</taxon>
        <taxon>Metazoa</taxon>
        <taxon>Ecdysozoa</taxon>
        <taxon>Arthropoda</taxon>
        <taxon>Chelicerata</taxon>
        <taxon>Arachnida</taxon>
        <taxon>Araneae</taxon>
        <taxon>Araneomorphae</taxon>
        <taxon>Entelegynae</taxon>
        <taxon>Araneoidea</taxon>
        <taxon>Araneidae</taxon>
        <taxon>Araneus</taxon>
    </lineage>
</organism>
<proteinExistence type="predicted"/>
<reference evidence="1 2" key="1">
    <citation type="journal article" date="2019" name="Sci. Rep.">
        <title>Orb-weaving spider Araneus ventricosus genome elucidates the spidroin gene catalogue.</title>
        <authorList>
            <person name="Kono N."/>
            <person name="Nakamura H."/>
            <person name="Ohtoshi R."/>
            <person name="Moran D.A.P."/>
            <person name="Shinohara A."/>
            <person name="Yoshida Y."/>
            <person name="Fujiwara M."/>
            <person name="Mori M."/>
            <person name="Tomita M."/>
            <person name="Arakawa K."/>
        </authorList>
    </citation>
    <scope>NUCLEOTIDE SEQUENCE [LARGE SCALE GENOMIC DNA]</scope>
</reference>
<gene>
    <name evidence="1" type="ORF">AVEN_52918_1</name>
</gene>
<accession>A0A4Y2FJ05</accession>
<comment type="caution">
    <text evidence="1">The sequence shown here is derived from an EMBL/GenBank/DDBJ whole genome shotgun (WGS) entry which is preliminary data.</text>
</comment>
<protein>
    <submittedName>
        <fullName evidence="1">Uncharacterized protein</fullName>
    </submittedName>
</protein>
<evidence type="ECO:0000313" key="1">
    <source>
        <dbReference type="EMBL" id="GBM39564.1"/>
    </source>
</evidence>